<keyword evidence="2" id="KW-0378">Hydrolase</keyword>
<protein>
    <submittedName>
        <fullName evidence="6">Ser/Thr protein phosphatase</fullName>
    </submittedName>
</protein>
<evidence type="ECO:0000259" key="5">
    <source>
        <dbReference type="Pfam" id="PF00149"/>
    </source>
</evidence>
<sequence length="279" mass="31132">MAVMEATTAERRAGGIGSLRVLQITDTHLFADLSGQLVGVDTERSYAEVMEKVLGEFWPVDLILATGDLVHDGSESGYRRFKSQFEDLAVRTLVIPGNHDDATIMRRIFSTGRVTWSGSALLGAWQFVMLDSSQLGSAAGHLARSQLQMLEQCLTSYPEHHALVCLHHHPLAIGCDWIDRIAVDNGRELFEILDRHEQVRGVVWGHVHQEFETIRHGVRLLASPSTCVQFRPGQQEFTIDDVPPGFRWLQLYADGRIKTSIIRVDAAQGGVDLDCEGYR</sequence>
<keyword evidence="7" id="KW-1185">Reference proteome</keyword>
<evidence type="ECO:0000256" key="3">
    <source>
        <dbReference type="ARBA" id="ARBA00023004"/>
    </source>
</evidence>
<dbReference type="AlphaFoldDB" id="A4BSE9"/>
<evidence type="ECO:0000256" key="4">
    <source>
        <dbReference type="ARBA" id="ARBA00025742"/>
    </source>
</evidence>
<dbReference type="Pfam" id="PF00149">
    <property type="entry name" value="Metallophos"/>
    <property type="match status" value="1"/>
</dbReference>
<feature type="domain" description="Calcineurin-like phosphoesterase" evidence="5">
    <location>
        <begin position="19"/>
        <end position="209"/>
    </location>
</feature>
<dbReference type="PANTHER" id="PTHR42988">
    <property type="entry name" value="PHOSPHOHYDROLASE"/>
    <property type="match status" value="1"/>
</dbReference>
<dbReference type="HOGENOM" id="CLU_070320_0_0_6"/>
<proteinExistence type="inferred from homology"/>
<accession>A4BSE9</accession>
<evidence type="ECO:0000256" key="2">
    <source>
        <dbReference type="ARBA" id="ARBA00022801"/>
    </source>
</evidence>
<dbReference type="SUPFAM" id="SSF56300">
    <property type="entry name" value="Metallo-dependent phosphatases"/>
    <property type="match status" value="1"/>
</dbReference>
<organism evidence="6 7">
    <name type="scientific">Nitrococcus mobilis Nb-231</name>
    <dbReference type="NCBI Taxonomy" id="314278"/>
    <lineage>
        <taxon>Bacteria</taxon>
        <taxon>Pseudomonadati</taxon>
        <taxon>Pseudomonadota</taxon>
        <taxon>Gammaproteobacteria</taxon>
        <taxon>Chromatiales</taxon>
        <taxon>Ectothiorhodospiraceae</taxon>
        <taxon>Nitrococcus</taxon>
    </lineage>
</organism>
<reference evidence="6 7" key="1">
    <citation type="submission" date="2006-02" db="EMBL/GenBank/DDBJ databases">
        <authorList>
            <person name="Waterbury J."/>
            <person name="Ferriera S."/>
            <person name="Johnson J."/>
            <person name="Kravitz S."/>
            <person name="Halpern A."/>
            <person name="Remington K."/>
            <person name="Beeson K."/>
            <person name="Tran B."/>
            <person name="Rogers Y.-H."/>
            <person name="Friedman R."/>
            <person name="Venter J.C."/>
        </authorList>
    </citation>
    <scope>NUCLEOTIDE SEQUENCE [LARGE SCALE GENOMIC DNA]</scope>
    <source>
        <strain evidence="6 7">Nb-231</strain>
    </source>
</reference>
<dbReference type="InterPro" id="IPR050884">
    <property type="entry name" value="CNP_phosphodiesterase-III"/>
</dbReference>
<comment type="caution">
    <text evidence="6">The sequence shown here is derived from an EMBL/GenBank/DDBJ whole genome shotgun (WGS) entry which is preliminary data.</text>
</comment>
<dbReference type="InterPro" id="IPR004843">
    <property type="entry name" value="Calcineurin-like_PHP"/>
</dbReference>
<dbReference type="STRING" id="314278.NB231_13481"/>
<name>A4BSE9_9GAMM</name>
<keyword evidence="3" id="KW-0408">Iron</keyword>
<evidence type="ECO:0000313" key="6">
    <source>
        <dbReference type="EMBL" id="EAR21409.1"/>
    </source>
</evidence>
<dbReference type="Proteomes" id="UP000003374">
    <property type="component" value="Unassembled WGS sequence"/>
</dbReference>
<dbReference type="GO" id="GO:0004112">
    <property type="term" value="F:cyclic-nucleotide phosphodiesterase activity"/>
    <property type="evidence" value="ECO:0007669"/>
    <property type="project" value="InterPro"/>
</dbReference>
<dbReference type="CDD" id="cd07402">
    <property type="entry name" value="MPP_GpdQ"/>
    <property type="match status" value="1"/>
</dbReference>
<dbReference type="eggNOG" id="COG1409">
    <property type="taxonomic scope" value="Bacteria"/>
</dbReference>
<dbReference type="InterPro" id="IPR029052">
    <property type="entry name" value="Metallo-depent_PP-like"/>
</dbReference>
<dbReference type="InterPro" id="IPR026575">
    <property type="entry name" value="GpdQ/CpdA-like"/>
</dbReference>
<keyword evidence="1" id="KW-0479">Metal-binding</keyword>
<dbReference type="GO" id="GO:0046872">
    <property type="term" value="F:metal ion binding"/>
    <property type="evidence" value="ECO:0007669"/>
    <property type="project" value="UniProtKB-KW"/>
</dbReference>
<dbReference type="PANTHER" id="PTHR42988:SF2">
    <property type="entry name" value="CYCLIC NUCLEOTIDE PHOSPHODIESTERASE CBUA0032-RELATED"/>
    <property type="match status" value="1"/>
</dbReference>
<dbReference type="EMBL" id="AAOF01000009">
    <property type="protein sequence ID" value="EAR21409.1"/>
    <property type="molecule type" value="Genomic_DNA"/>
</dbReference>
<evidence type="ECO:0000256" key="1">
    <source>
        <dbReference type="ARBA" id="ARBA00022723"/>
    </source>
</evidence>
<dbReference type="NCBIfam" id="NF008359">
    <property type="entry name" value="PRK11148.1"/>
    <property type="match status" value="1"/>
</dbReference>
<comment type="similarity">
    <text evidence="4">Belongs to the cyclic nucleotide phosphodiesterase class-III family.</text>
</comment>
<evidence type="ECO:0000313" key="7">
    <source>
        <dbReference type="Proteomes" id="UP000003374"/>
    </source>
</evidence>
<dbReference type="Gene3D" id="3.60.21.10">
    <property type="match status" value="1"/>
</dbReference>
<gene>
    <name evidence="6" type="ORF">NB231_13481</name>
</gene>